<dbReference type="SUPFAM" id="SSF52467">
    <property type="entry name" value="DHS-like NAD/FAD-binding domain"/>
    <property type="match status" value="1"/>
</dbReference>
<protein>
    <submittedName>
        <fullName evidence="1">Uncharacterized protein</fullName>
    </submittedName>
</protein>
<proteinExistence type="predicted"/>
<dbReference type="RefSeq" id="WP_068449088.1">
    <property type="nucleotide sequence ID" value="NZ_CP150660.1"/>
</dbReference>
<name>A0A176TDE3_9FLAO</name>
<comment type="caution">
    <text evidence="1">The sequence shown here is derived from an EMBL/GenBank/DDBJ whole genome shotgun (WGS) entry which is preliminary data.</text>
</comment>
<dbReference type="InterPro" id="IPR029035">
    <property type="entry name" value="DHS-like_NAD/FAD-binding_dom"/>
</dbReference>
<reference evidence="1 2" key="1">
    <citation type="submission" date="2016-02" db="EMBL/GenBank/DDBJ databases">
        <title>Draft genome sequence of Polaribacter atrinae KACC17473.</title>
        <authorList>
            <person name="Shin S.-K."/>
            <person name="Yi H."/>
        </authorList>
    </citation>
    <scope>NUCLEOTIDE SEQUENCE [LARGE SCALE GENOMIC DNA]</scope>
    <source>
        <strain evidence="1 2">KACC 17473</strain>
    </source>
</reference>
<dbReference type="EMBL" id="LVWE01000028">
    <property type="protein sequence ID" value="OAD45436.1"/>
    <property type="molecule type" value="Genomic_DNA"/>
</dbReference>
<sequence length="286" mass="32868">MAFTDDHFPSEMLESFKKKSSIFFIGAGISMDAGLPSWGKLISDLIDLASKQPWCGEDKIREYKKLLKDGNNFLLLAEELKSELGSIFYNYIESIFGQPDIKPTPTMESILKVKSNIILTSNYDRLIENTYTKLNGYPPPTFTYSQSREIANNYWKEKFFVLKAHGDAFSDVQGIILSQRDYRKTLYREIGYKSILQSIFSTKSVFFVGTSMTDPEFNLLLDYLHESYSGGGPIHYLLISKDKANPIIQKRFFEDFKIQTIIYENHSGNHAEIKEYIDVLKVKISS</sequence>
<dbReference type="STRING" id="1333662.LPB303_06700"/>
<organism evidence="1 2">
    <name type="scientific">Polaribacter atrinae</name>
    <dbReference type="NCBI Taxonomy" id="1333662"/>
    <lineage>
        <taxon>Bacteria</taxon>
        <taxon>Pseudomonadati</taxon>
        <taxon>Bacteroidota</taxon>
        <taxon>Flavobacteriia</taxon>
        <taxon>Flavobacteriales</taxon>
        <taxon>Flavobacteriaceae</taxon>
    </lineage>
</organism>
<dbReference type="AlphaFoldDB" id="A0A176TDE3"/>
<keyword evidence="2" id="KW-1185">Reference proteome</keyword>
<gene>
    <name evidence="1" type="ORF">LPB303_06700</name>
</gene>
<dbReference type="OrthoDB" id="1688888at2"/>
<accession>A0A176TDE3</accession>
<evidence type="ECO:0000313" key="1">
    <source>
        <dbReference type="EMBL" id="OAD45436.1"/>
    </source>
</evidence>
<dbReference type="Pfam" id="PF13289">
    <property type="entry name" value="SIR2_2"/>
    <property type="match status" value="1"/>
</dbReference>
<evidence type="ECO:0000313" key="2">
    <source>
        <dbReference type="Proteomes" id="UP000076923"/>
    </source>
</evidence>
<dbReference type="Proteomes" id="UP000076923">
    <property type="component" value="Unassembled WGS sequence"/>
</dbReference>